<evidence type="ECO:0000313" key="3">
    <source>
        <dbReference type="Proteomes" id="UP000694923"/>
    </source>
</evidence>
<organism evidence="3 4">
    <name type="scientific">Galeopterus variegatus</name>
    <name type="common">Malayan flying lemur</name>
    <name type="synonym">Cynocephalus variegatus</name>
    <dbReference type="NCBI Taxonomy" id="482537"/>
    <lineage>
        <taxon>Eukaryota</taxon>
        <taxon>Metazoa</taxon>
        <taxon>Chordata</taxon>
        <taxon>Craniata</taxon>
        <taxon>Vertebrata</taxon>
        <taxon>Euteleostomi</taxon>
        <taxon>Mammalia</taxon>
        <taxon>Eutheria</taxon>
        <taxon>Euarchontoglires</taxon>
        <taxon>Dermoptera</taxon>
        <taxon>Cynocephalidae</taxon>
        <taxon>Galeopterus</taxon>
    </lineage>
</organism>
<sequence length="139" mass="15773">METPAPKHEETAVPGEEDTAKAQETVTFHDVAVEFTQEEWEQLGTAQRMLYREVMLENYRSLSSLGCHDPKPKVISQLEQGRSPWIVWRTIPRGLSADRETRSGTKESNLKKVISKECSQGMIINKVSRLHHTQPATSL</sequence>
<feature type="region of interest" description="Disordered" evidence="1">
    <location>
        <begin position="1"/>
        <end position="21"/>
    </location>
</feature>
<feature type="compositionally biased region" description="Basic and acidic residues" evidence="1">
    <location>
        <begin position="1"/>
        <end position="11"/>
    </location>
</feature>
<dbReference type="Proteomes" id="UP000694923">
    <property type="component" value="Unplaced"/>
</dbReference>
<proteinExistence type="predicted"/>
<keyword evidence="3" id="KW-1185">Reference proteome</keyword>
<evidence type="ECO:0000259" key="2">
    <source>
        <dbReference type="PROSITE" id="PS50805"/>
    </source>
</evidence>
<dbReference type="Gene3D" id="6.10.140.140">
    <property type="match status" value="1"/>
</dbReference>
<dbReference type="SUPFAM" id="SSF109640">
    <property type="entry name" value="KRAB domain (Kruppel-associated box)"/>
    <property type="match status" value="1"/>
</dbReference>
<dbReference type="InterPro" id="IPR001909">
    <property type="entry name" value="KRAB"/>
</dbReference>
<dbReference type="CDD" id="cd07765">
    <property type="entry name" value="KRAB_A-box"/>
    <property type="match status" value="1"/>
</dbReference>
<dbReference type="PANTHER" id="PTHR23232">
    <property type="entry name" value="KRAB DOMAIN C2H2 ZINC FINGER"/>
    <property type="match status" value="1"/>
</dbReference>
<evidence type="ECO:0000313" key="4">
    <source>
        <dbReference type="RefSeq" id="XP_008575752.1"/>
    </source>
</evidence>
<dbReference type="PROSITE" id="PS50805">
    <property type="entry name" value="KRAB"/>
    <property type="match status" value="1"/>
</dbReference>
<dbReference type="SMART" id="SM00349">
    <property type="entry name" value="KRAB"/>
    <property type="match status" value="1"/>
</dbReference>
<feature type="domain" description="KRAB" evidence="2">
    <location>
        <begin position="26"/>
        <end position="97"/>
    </location>
</feature>
<dbReference type="InterPro" id="IPR036051">
    <property type="entry name" value="KRAB_dom_sf"/>
</dbReference>
<gene>
    <name evidence="4" type="primary">LOC103594313</name>
</gene>
<reference evidence="4" key="1">
    <citation type="submission" date="2025-08" db="UniProtKB">
        <authorList>
            <consortium name="RefSeq"/>
        </authorList>
    </citation>
    <scope>IDENTIFICATION</scope>
</reference>
<evidence type="ECO:0000256" key="1">
    <source>
        <dbReference type="SAM" id="MobiDB-lite"/>
    </source>
</evidence>
<accession>A0ABM0R561</accession>
<dbReference type="RefSeq" id="XP_008575752.1">
    <property type="nucleotide sequence ID" value="XM_008577530.1"/>
</dbReference>
<dbReference type="InterPro" id="IPR050169">
    <property type="entry name" value="Krueppel_C2H2_ZnF"/>
</dbReference>
<dbReference type="GeneID" id="103594313"/>
<dbReference type="PANTHER" id="PTHR23232:SF163">
    <property type="entry name" value="ZINC FINGER PROTEIN 589"/>
    <property type="match status" value="1"/>
</dbReference>
<protein>
    <recommendedName>
        <fullName evidence="2">KRAB domain-containing protein</fullName>
    </recommendedName>
</protein>
<name>A0ABM0R561_GALVR</name>
<dbReference type="Pfam" id="PF01352">
    <property type="entry name" value="KRAB"/>
    <property type="match status" value="1"/>
</dbReference>